<proteinExistence type="predicted"/>
<evidence type="ECO:0000313" key="5">
    <source>
        <dbReference type="EMBL" id="CAL6077412.1"/>
    </source>
</evidence>
<dbReference type="EMBL" id="CAXDID020000326">
    <property type="protein sequence ID" value="CAL6077412.1"/>
    <property type="molecule type" value="Genomic_DNA"/>
</dbReference>
<keyword evidence="6" id="KW-1185">Reference proteome</keyword>
<evidence type="ECO:0000313" key="6">
    <source>
        <dbReference type="Proteomes" id="UP001642409"/>
    </source>
</evidence>
<dbReference type="EMBL" id="CAXDID020000287">
    <property type="protein sequence ID" value="CAL6070793.1"/>
    <property type="molecule type" value="Genomic_DNA"/>
</dbReference>
<organism evidence="3">
    <name type="scientific">Hexamita inflata</name>
    <dbReference type="NCBI Taxonomy" id="28002"/>
    <lineage>
        <taxon>Eukaryota</taxon>
        <taxon>Metamonada</taxon>
        <taxon>Diplomonadida</taxon>
        <taxon>Hexamitidae</taxon>
        <taxon>Hexamitinae</taxon>
        <taxon>Hexamita</taxon>
    </lineage>
</organism>
<comment type="caution">
    <text evidence="3">The sequence shown here is derived from an EMBL/GenBank/DDBJ whole genome shotgun (WGS) entry which is preliminary data.</text>
</comment>
<feature type="transmembrane region" description="Helical" evidence="1">
    <location>
        <begin position="176"/>
        <end position="197"/>
    </location>
</feature>
<dbReference type="AlphaFoldDB" id="A0AA86PZ76"/>
<reference evidence="4 6" key="2">
    <citation type="submission" date="2024-07" db="EMBL/GenBank/DDBJ databases">
        <authorList>
            <person name="Akdeniz Z."/>
        </authorList>
    </citation>
    <scope>NUCLEOTIDE SEQUENCE [LARGE SCALE GENOMIC DNA]</scope>
</reference>
<dbReference type="EMBL" id="CATOUU010000759">
    <property type="protein sequence ID" value="CAI9946208.1"/>
    <property type="molecule type" value="Genomic_DNA"/>
</dbReference>
<evidence type="ECO:0000313" key="2">
    <source>
        <dbReference type="EMBL" id="CAI9946208.1"/>
    </source>
</evidence>
<evidence type="ECO:0000256" key="1">
    <source>
        <dbReference type="SAM" id="Phobius"/>
    </source>
</evidence>
<dbReference type="Proteomes" id="UP001642409">
    <property type="component" value="Unassembled WGS sequence"/>
</dbReference>
<name>A0AA86PZ76_9EUKA</name>
<feature type="transmembrane region" description="Helical" evidence="1">
    <location>
        <begin position="94"/>
        <end position="119"/>
    </location>
</feature>
<evidence type="ECO:0000313" key="3">
    <source>
        <dbReference type="EMBL" id="CAI9946852.1"/>
    </source>
</evidence>
<reference evidence="3" key="1">
    <citation type="submission" date="2023-06" db="EMBL/GenBank/DDBJ databases">
        <authorList>
            <person name="Kurt Z."/>
        </authorList>
    </citation>
    <scope>NUCLEOTIDE SEQUENCE</scope>
</reference>
<feature type="transmembrane region" description="Helical" evidence="1">
    <location>
        <begin position="251"/>
        <end position="272"/>
    </location>
</feature>
<sequence length="296" mass="33673">MSYSCEDNELQNSLTYNTITIIILILEVFWSLSCFSRQYFNSNQKPKLSNSIFYSALIVGELIDVGFQSAYFFFNIQDSKRSVVSIYGGCFQYILIFVVPNACIWYTVCFFIIVFSFPLKIKKYKIALIVVICIIVLFATSVSVSRVVVQQLIDDNQTQALLDTAKLLRNIAIIEEYSFCSLTFIICIVFFIKYISIHQHKVRIGLVSTSDKNSFNSIVHLVITATICEISDLISLITGDFLTSEQQFCQWGVIVLNWILGLVYSCSINLAFTPITCAKKTKQIDEESESFLSSKQ</sequence>
<keyword evidence="1" id="KW-0812">Transmembrane</keyword>
<protein>
    <submittedName>
        <fullName evidence="3">Uncharacterized protein</fullName>
    </submittedName>
</protein>
<gene>
    <name evidence="2" type="ORF">HINF_LOCUS33853</name>
    <name evidence="3" type="ORF">HINF_LOCUS34497</name>
    <name evidence="4" type="ORF">HINF_LOCUS54810</name>
    <name evidence="5" type="ORF">HINF_LOCUS58297</name>
</gene>
<dbReference type="EMBL" id="CATOUU010000765">
    <property type="protein sequence ID" value="CAI9946852.1"/>
    <property type="molecule type" value="Genomic_DNA"/>
</dbReference>
<feature type="transmembrane region" description="Helical" evidence="1">
    <location>
        <begin position="19"/>
        <end position="40"/>
    </location>
</feature>
<feature type="transmembrane region" description="Helical" evidence="1">
    <location>
        <begin position="126"/>
        <end position="149"/>
    </location>
</feature>
<keyword evidence="1" id="KW-0472">Membrane</keyword>
<accession>A0AA86PZ76</accession>
<evidence type="ECO:0000313" key="4">
    <source>
        <dbReference type="EMBL" id="CAL6070793.1"/>
    </source>
</evidence>
<feature type="transmembrane region" description="Helical" evidence="1">
    <location>
        <begin position="52"/>
        <end position="74"/>
    </location>
</feature>
<keyword evidence="1" id="KW-1133">Transmembrane helix</keyword>